<dbReference type="EMBL" id="JACIGW010000004">
    <property type="protein sequence ID" value="MBB4350081.1"/>
    <property type="molecule type" value="Genomic_DNA"/>
</dbReference>
<dbReference type="Proteomes" id="UP000524535">
    <property type="component" value="Unassembled WGS sequence"/>
</dbReference>
<evidence type="ECO:0000313" key="4">
    <source>
        <dbReference type="Proteomes" id="UP000520770"/>
    </source>
</evidence>
<dbReference type="PRINTS" id="PR00778">
    <property type="entry name" value="HTHARSR"/>
</dbReference>
<dbReference type="GO" id="GO:0003700">
    <property type="term" value="F:DNA-binding transcription factor activity"/>
    <property type="evidence" value="ECO:0007669"/>
    <property type="project" value="InterPro"/>
</dbReference>
<evidence type="ECO:0000313" key="3">
    <source>
        <dbReference type="EMBL" id="MBB4447802.1"/>
    </source>
</evidence>
<keyword evidence="1" id="KW-0238">DNA-binding</keyword>
<protein>
    <submittedName>
        <fullName evidence="1">DNA-binding transcriptional ArsR family regulator</fullName>
    </submittedName>
</protein>
<proteinExistence type="predicted"/>
<keyword evidence="5" id="KW-1185">Reference proteome</keyword>
<dbReference type="AlphaFoldDB" id="A0A7W6SA74"/>
<comment type="caution">
    <text evidence="1">The sequence shown here is derived from an EMBL/GenBank/DDBJ whole genome shotgun (WGS) entry which is preliminary data.</text>
</comment>
<dbReference type="InterPro" id="IPR036390">
    <property type="entry name" value="WH_DNA-bd_sf"/>
</dbReference>
<dbReference type="Gene3D" id="1.10.10.10">
    <property type="entry name" value="Winged helix-like DNA-binding domain superfamily/Winged helix DNA-binding domain"/>
    <property type="match status" value="1"/>
</dbReference>
<dbReference type="GO" id="GO:0003677">
    <property type="term" value="F:DNA binding"/>
    <property type="evidence" value="ECO:0007669"/>
    <property type="project" value="UniProtKB-KW"/>
</dbReference>
<dbReference type="Proteomes" id="UP000576087">
    <property type="component" value="Unassembled WGS sequence"/>
</dbReference>
<reference evidence="4 5" key="1">
    <citation type="submission" date="2020-08" db="EMBL/GenBank/DDBJ databases">
        <title>Genomic Encyclopedia of Type Strains, Phase IV (KMG-V): Genome sequencing to study the core and pangenomes of soil and plant-associated prokaryotes.</title>
        <authorList>
            <person name="Whitman W."/>
        </authorList>
    </citation>
    <scope>NUCLEOTIDE SEQUENCE [LARGE SCALE GENOMIC DNA]</scope>
    <source>
        <strain evidence="2 5">SEMIA 444</strain>
        <strain evidence="1 4">SEMIA 448</strain>
        <strain evidence="3 6">SEMIA 452</strain>
    </source>
</reference>
<dbReference type="RefSeq" id="WP_183826410.1">
    <property type="nucleotide sequence ID" value="NZ_JACIGW010000004.1"/>
</dbReference>
<evidence type="ECO:0000313" key="2">
    <source>
        <dbReference type="EMBL" id="MBB4413260.1"/>
    </source>
</evidence>
<dbReference type="EMBL" id="JACIGY010000005">
    <property type="protein sequence ID" value="MBB4413260.1"/>
    <property type="molecule type" value="Genomic_DNA"/>
</dbReference>
<sequence length="119" mass="13003">MPDLLPQPARDEIDLSTVFSTLSDPLRRTAIAILATLPDGVERNCVSFGFPVAKASLTHHFKILREAGLISQIDYGNRRASSLRREDIDARFPGLLAMLVKELEQDGGAEKAVTSAGKR</sequence>
<gene>
    <name evidence="2" type="ORF">GGE31_003786</name>
    <name evidence="1" type="ORF">GGE33_003844</name>
    <name evidence="3" type="ORF">GGE35_003637</name>
</gene>
<dbReference type="InterPro" id="IPR001845">
    <property type="entry name" value="HTH_ArsR_DNA-bd_dom"/>
</dbReference>
<evidence type="ECO:0000313" key="6">
    <source>
        <dbReference type="Proteomes" id="UP000576087"/>
    </source>
</evidence>
<dbReference type="Proteomes" id="UP000520770">
    <property type="component" value="Unassembled WGS sequence"/>
</dbReference>
<evidence type="ECO:0000313" key="5">
    <source>
        <dbReference type="Proteomes" id="UP000524535"/>
    </source>
</evidence>
<evidence type="ECO:0000313" key="1">
    <source>
        <dbReference type="EMBL" id="MBB4350081.1"/>
    </source>
</evidence>
<accession>A0A7W6SA74</accession>
<dbReference type="EMBL" id="JACIHM010000005">
    <property type="protein sequence ID" value="MBB4447802.1"/>
    <property type="molecule type" value="Genomic_DNA"/>
</dbReference>
<dbReference type="SUPFAM" id="SSF46785">
    <property type="entry name" value="Winged helix' DNA-binding domain"/>
    <property type="match status" value="1"/>
</dbReference>
<name>A0A7W6SA74_9HYPH</name>
<dbReference type="InterPro" id="IPR036388">
    <property type="entry name" value="WH-like_DNA-bd_sf"/>
</dbReference>
<organism evidence="1 4">
    <name type="scientific">Aliirhizobium cellulosilyticum</name>
    <dbReference type="NCBI Taxonomy" id="393664"/>
    <lineage>
        <taxon>Bacteria</taxon>
        <taxon>Pseudomonadati</taxon>
        <taxon>Pseudomonadota</taxon>
        <taxon>Alphaproteobacteria</taxon>
        <taxon>Hyphomicrobiales</taxon>
        <taxon>Rhizobiaceae</taxon>
        <taxon>Aliirhizobium</taxon>
    </lineage>
</organism>